<comment type="caution">
    <text evidence="2">The sequence shown here is derived from an EMBL/GenBank/DDBJ whole genome shotgun (WGS) entry which is preliminary data.</text>
</comment>
<dbReference type="RefSeq" id="WP_188611280.1">
    <property type="nucleotide sequence ID" value="NZ_BMGG01000008.1"/>
</dbReference>
<dbReference type="InterPro" id="IPR003692">
    <property type="entry name" value="Hydantoinase_B"/>
</dbReference>
<dbReference type="AlphaFoldDB" id="A0A916XKD2"/>
<reference evidence="2" key="1">
    <citation type="journal article" date="2014" name="Int. J. Syst. Evol. Microbiol.">
        <title>Complete genome sequence of Corynebacterium casei LMG S-19264T (=DSM 44701T), isolated from a smear-ripened cheese.</title>
        <authorList>
            <consortium name="US DOE Joint Genome Institute (JGI-PGF)"/>
            <person name="Walter F."/>
            <person name="Albersmeier A."/>
            <person name="Kalinowski J."/>
            <person name="Ruckert C."/>
        </authorList>
    </citation>
    <scope>NUCLEOTIDE SEQUENCE</scope>
    <source>
        <strain evidence="2">CGMCC 1.12919</strain>
    </source>
</reference>
<dbReference type="GO" id="GO:0005829">
    <property type="term" value="C:cytosol"/>
    <property type="evidence" value="ECO:0007669"/>
    <property type="project" value="TreeGrafter"/>
</dbReference>
<gene>
    <name evidence="2" type="ORF">GCM10010994_43530</name>
</gene>
<dbReference type="Pfam" id="PF02538">
    <property type="entry name" value="Hydantoinase_B"/>
    <property type="match status" value="1"/>
</dbReference>
<feature type="domain" description="Hydantoinase B/oxoprolinase" evidence="1">
    <location>
        <begin position="11"/>
        <end position="540"/>
    </location>
</feature>
<name>A0A916XKD2_9HYPH</name>
<evidence type="ECO:0000259" key="1">
    <source>
        <dbReference type="Pfam" id="PF02538"/>
    </source>
</evidence>
<evidence type="ECO:0000313" key="2">
    <source>
        <dbReference type="EMBL" id="GGC80809.1"/>
    </source>
</evidence>
<organism evidence="2 3">
    <name type="scientific">Chelatococcus reniformis</name>
    <dbReference type="NCBI Taxonomy" id="1494448"/>
    <lineage>
        <taxon>Bacteria</taxon>
        <taxon>Pseudomonadati</taxon>
        <taxon>Pseudomonadota</taxon>
        <taxon>Alphaproteobacteria</taxon>
        <taxon>Hyphomicrobiales</taxon>
        <taxon>Chelatococcaceae</taxon>
        <taxon>Chelatococcus</taxon>
    </lineage>
</organism>
<dbReference type="PANTHER" id="PTHR11365:SF23">
    <property type="entry name" value="HYPOTHETICAL 5-OXOPROLINASE (EUROFUNG)-RELATED"/>
    <property type="match status" value="1"/>
</dbReference>
<keyword evidence="3" id="KW-1185">Reference proteome</keyword>
<dbReference type="InterPro" id="IPR045079">
    <property type="entry name" value="Oxoprolinase-like"/>
</dbReference>
<dbReference type="GO" id="GO:0006749">
    <property type="term" value="P:glutathione metabolic process"/>
    <property type="evidence" value="ECO:0007669"/>
    <property type="project" value="TreeGrafter"/>
</dbReference>
<dbReference type="EMBL" id="BMGG01000008">
    <property type="protein sequence ID" value="GGC80809.1"/>
    <property type="molecule type" value="Genomic_DNA"/>
</dbReference>
<dbReference type="PANTHER" id="PTHR11365">
    <property type="entry name" value="5-OXOPROLINASE RELATED"/>
    <property type="match status" value="1"/>
</dbReference>
<dbReference type="GO" id="GO:0017168">
    <property type="term" value="F:5-oxoprolinase (ATP-hydrolyzing) activity"/>
    <property type="evidence" value="ECO:0007669"/>
    <property type="project" value="TreeGrafter"/>
</dbReference>
<proteinExistence type="predicted"/>
<sequence>MTTPSDSKTVDPITLQVISGALHSIAEQMGSVLYRMSYSSIIRESQDLGAGLFDTRFNTLCESDSTPMHIGSLPGYLRGIEKSIPFDAWKPGDCAIHNHPYFGASHSPDIAIVMPVFFDGDLVGFAANTAHHVDIGSATPGLIIDVPDVFAEGMLLNGVKLYEEGKRNEALWKYIRDNTRVPDLVMGDLEAQIASAELGVRRFGELLASYGKSTVLTACDQLMDYSEAMLRREIAKIPDGEYTAEGFLDDDGRNRGKTLPVKVTVRVAGDGVEVDLTGSSPQVPTAFNVPFEGSTKVACYFIFRALLLDTYTNHEHIPQNEGSFRPVKVTAPEGTIFNPIMPAAAEARFCQIQRVADLVIKALAPVLPDKVTAGNSATLSFAAYSGVRPSGDYWVFLEVNEAAMGGRPRSDGPDTVEELMRNTRNNPLEDLGMHLPLICDRYEVRDDVMPGAGKFRGGCGVVKSQRFLTPGFMTHESDRHEDVPWGIFGGGPGSVGALTIHNAGAPADVHHHPAKFSGLRVEAGDVATYISPGGGGYGDPLERDPGKVLDDLLDDFITVEHAHDVYGVVFDAVDDGYGFTVNGAATVARRAALSAER</sequence>
<reference evidence="2" key="2">
    <citation type="submission" date="2020-09" db="EMBL/GenBank/DDBJ databases">
        <authorList>
            <person name="Sun Q."/>
            <person name="Zhou Y."/>
        </authorList>
    </citation>
    <scope>NUCLEOTIDE SEQUENCE</scope>
    <source>
        <strain evidence="2">CGMCC 1.12919</strain>
    </source>
</reference>
<dbReference type="Proteomes" id="UP000637002">
    <property type="component" value="Unassembled WGS sequence"/>
</dbReference>
<protein>
    <submittedName>
        <fullName evidence="2">Methylhydantoinase</fullName>
    </submittedName>
</protein>
<evidence type="ECO:0000313" key="3">
    <source>
        <dbReference type="Proteomes" id="UP000637002"/>
    </source>
</evidence>
<accession>A0A916XKD2</accession>